<dbReference type="CDD" id="cd02440">
    <property type="entry name" value="AdoMet_MTases"/>
    <property type="match status" value="1"/>
</dbReference>
<evidence type="ECO:0000313" key="2">
    <source>
        <dbReference type="EMBL" id="MCZ0859199.1"/>
    </source>
</evidence>
<dbReference type="Pfam" id="PF08242">
    <property type="entry name" value="Methyltransf_12"/>
    <property type="match status" value="1"/>
</dbReference>
<dbReference type="InterPro" id="IPR013217">
    <property type="entry name" value="Methyltransf_12"/>
</dbReference>
<evidence type="ECO:0000313" key="3">
    <source>
        <dbReference type="Proteomes" id="UP001072034"/>
    </source>
</evidence>
<proteinExistence type="predicted"/>
<dbReference type="InterPro" id="IPR029063">
    <property type="entry name" value="SAM-dependent_MTases_sf"/>
</dbReference>
<dbReference type="GO" id="GO:0032259">
    <property type="term" value="P:methylation"/>
    <property type="evidence" value="ECO:0007669"/>
    <property type="project" value="UniProtKB-KW"/>
</dbReference>
<keyword evidence="2" id="KW-0808">Transferase</keyword>
<dbReference type="Gene3D" id="3.40.50.150">
    <property type="entry name" value="Vaccinia Virus protein VP39"/>
    <property type="match status" value="1"/>
</dbReference>
<accession>A0ABT4IBS2</accession>
<keyword evidence="2" id="KW-0489">Methyltransferase</keyword>
<protein>
    <submittedName>
        <fullName evidence="2">Class I SAM-dependent methyltransferase</fullName>
    </submittedName>
</protein>
<comment type="caution">
    <text evidence="2">The sequence shown here is derived from an EMBL/GenBank/DDBJ whole genome shotgun (WGS) entry which is preliminary data.</text>
</comment>
<dbReference type="SUPFAM" id="SSF53335">
    <property type="entry name" value="S-adenosyl-L-methionine-dependent methyltransferases"/>
    <property type="match status" value="1"/>
</dbReference>
<organism evidence="2 3">
    <name type="scientific">Actinomyces israelii</name>
    <dbReference type="NCBI Taxonomy" id="1659"/>
    <lineage>
        <taxon>Bacteria</taxon>
        <taxon>Bacillati</taxon>
        <taxon>Actinomycetota</taxon>
        <taxon>Actinomycetes</taxon>
        <taxon>Actinomycetales</taxon>
        <taxon>Actinomycetaceae</taxon>
        <taxon>Actinomyces</taxon>
    </lineage>
</organism>
<name>A0ABT4IBS2_9ACTO</name>
<evidence type="ECO:0000259" key="1">
    <source>
        <dbReference type="Pfam" id="PF08242"/>
    </source>
</evidence>
<feature type="domain" description="Methyltransferase type 12" evidence="1">
    <location>
        <begin position="307"/>
        <end position="421"/>
    </location>
</feature>
<dbReference type="RefSeq" id="WP_268918466.1">
    <property type="nucleotide sequence ID" value="NZ_JAPTMY010000042.1"/>
</dbReference>
<dbReference type="GO" id="GO:0008168">
    <property type="term" value="F:methyltransferase activity"/>
    <property type="evidence" value="ECO:0007669"/>
    <property type="project" value="UniProtKB-KW"/>
</dbReference>
<dbReference type="Proteomes" id="UP001072034">
    <property type="component" value="Unassembled WGS sequence"/>
</dbReference>
<sequence>MSDHPSMAVYRPDPDAPAARVLADLERLAVTRAELPGRLVRDMLVDPACALTDLSALETITCTDDTPVPADAGDLLGASIERRQAPCAAPPQAGPIPAVVRARLRTGAERAGDAEMSGIALGPALQMADDLDRAALLTMLHALRIPASGVDVGEVMAPVVPEYRPLVRRWLAALGDHGLLEGAGGRGGAQRVRATRAVAATDIAESWDRVERGWRQSLSPDSALDGAPRPGTGSKTLAYARASADRLPELLRGAVSPMSLLFPDGSPEVARALYREPPVGRYQLAAVAGFVSELADALPGDRPLRLLEVGGGTGATTERVLAALDGHPVDYLFTDLSDYFLTAAQDLFGTGRFPAAAIRVGRFDIDGTDGTDGTDGPDGADDQGVGGGFDVVLAGGVLNNARDTDRSLRLLTARLAPGGWLLITEPTREVQWIAMSQAFLMTAATDERQRSGETFLSHRQWLAAFDRIRELDLVLDLPPTDHPLRRAGHRFFALQRSSAPTASGATR</sequence>
<keyword evidence="3" id="KW-1185">Reference proteome</keyword>
<gene>
    <name evidence="2" type="ORF">OHJ16_14240</name>
</gene>
<dbReference type="EMBL" id="JAPTMY010000042">
    <property type="protein sequence ID" value="MCZ0859199.1"/>
    <property type="molecule type" value="Genomic_DNA"/>
</dbReference>
<reference evidence="2" key="1">
    <citation type="submission" date="2022-10" db="EMBL/GenBank/DDBJ databases">
        <title>Genome sequence of Actinomyces israelii ATCC 10048.</title>
        <authorList>
            <person name="Watt R.M."/>
            <person name="Tong W.M."/>
        </authorList>
    </citation>
    <scope>NUCLEOTIDE SEQUENCE</scope>
    <source>
        <strain evidence="2">ATCC 10048</strain>
    </source>
</reference>